<dbReference type="PANTHER" id="PTHR13803:SF17">
    <property type="entry name" value="PROTEIN TRANSPORT PROTEIN SEC24"/>
    <property type="match status" value="1"/>
</dbReference>
<comment type="caution">
    <text evidence="3">The sequence shown here is derived from an EMBL/GenBank/DDBJ whole genome shotgun (WGS) entry which is preliminary data.</text>
</comment>
<evidence type="ECO:0000259" key="2">
    <source>
        <dbReference type="Pfam" id="PF04811"/>
    </source>
</evidence>
<evidence type="ECO:0000313" key="3">
    <source>
        <dbReference type="EMBL" id="KAJ6251845.1"/>
    </source>
</evidence>
<accession>A0ABQ8Z534</accession>
<feature type="compositionally biased region" description="Basic and acidic residues" evidence="1">
    <location>
        <begin position="479"/>
        <end position="507"/>
    </location>
</feature>
<dbReference type="Gene3D" id="2.30.30.380">
    <property type="entry name" value="Zn-finger domain of Sec23/24"/>
    <property type="match status" value="1"/>
</dbReference>
<feature type="compositionally biased region" description="Basic residues" evidence="1">
    <location>
        <begin position="164"/>
        <end position="173"/>
    </location>
</feature>
<dbReference type="SUPFAM" id="SSF82919">
    <property type="entry name" value="Zn-finger domain of Sec23/24"/>
    <property type="match status" value="1"/>
</dbReference>
<dbReference type="InterPro" id="IPR036174">
    <property type="entry name" value="Znf_Sec23_Sec24_sf"/>
</dbReference>
<dbReference type="Gene3D" id="1.20.120.730">
    <property type="entry name" value="Sec23/Sec24 helical domain"/>
    <property type="match status" value="1"/>
</dbReference>
<feature type="compositionally biased region" description="Low complexity" evidence="1">
    <location>
        <begin position="271"/>
        <end position="291"/>
    </location>
</feature>
<feature type="region of interest" description="Disordered" evidence="1">
    <location>
        <begin position="261"/>
        <end position="296"/>
    </location>
</feature>
<reference evidence="3" key="1">
    <citation type="submission" date="2022-08" db="EMBL/GenBank/DDBJ databases">
        <title>Novel sulfate-reducing endosymbionts in the free-living metamonad Anaeramoeba.</title>
        <authorList>
            <person name="Jerlstrom-Hultqvist J."/>
            <person name="Cepicka I."/>
            <person name="Gallot-Lavallee L."/>
            <person name="Salas-Leiva D."/>
            <person name="Curtis B.A."/>
            <person name="Zahonova K."/>
            <person name="Pipaliya S."/>
            <person name="Dacks J."/>
            <person name="Roger A.J."/>
        </authorList>
    </citation>
    <scope>NUCLEOTIDE SEQUENCE</scope>
    <source>
        <strain evidence="3">Schooner1</strain>
    </source>
</reference>
<feature type="compositionally biased region" description="Acidic residues" evidence="1">
    <location>
        <begin position="148"/>
        <end position="159"/>
    </location>
</feature>
<feature type="region of interest" description="Disordered" evidence="1">
    <location>
        <begin position="459"/>
        <end position="531"/>
    </location>
</feature>
<dbReference type="InterPro" id="IPR050550">
    <property type="entry name" value="SEC23_SEC24_subfamily"/>
</dbReference>
<feature type="region of interest" description="Disordered" evidence="1">
    <location>
        <begin position="111"/>
        <end position="178"/>
    </location>
</feature>
<dbReference type="Gene3D" id="2.60.40.1670">
    <property type="entry name" value="beta-sandwich domain of Sec23/24"/>
    <property type="match status" value="2"/>
</dbReference>
<feature type="compositionally biased region" description="Low complexity" evidence="1">
    <location>
        <begin position="137"/>
        <end position="147"/>
    </location>
</feature>
<dbReference type="SUPFAM" id="SSF53300">
    <property type="entry name" value="vWA-like"/>
    <property type="match status" value="1"/>
</dbReference>
<organism evidence="3 4">
    <name type="scientific">Anaeramoeba flamelloides</name>
    <dbReference type="NCBI Taxonomy" id="1746091"/>
    <lineage>
        <taxon>Eukaryota</taxon>
        <taxon>Metamonada</taxon>
        <taxon>Anaeramoebidae</taxon>
        <taxon>Anaeramoeba</taxon>
    </lineage>
</organism>
<dbReference type="InterPro" id="IPR006896">
    <property type="entry name" value="Sec23/24_trunk_dom"/>
</dbReference>
<feature type="compositionally biased region" description="Basic and acidic residues" evidence="1">
    <location>
        <begin position="517"/>
        <end position="531"/>
    </location>
</feature>
<dbReference type="SUPFAM" id="SSF81995">
    <property type="entry name" value="beta-sandwich domain of Sec23/24"/>
    <property type="match status" value="1"/>
</dbReference>
<sequence length="938" mass="109720">MIYSEGTTFPAEPITKQETGLLWGLPLQPMKKRIPRVCDGSNADDLLRCANCFAFVNNSCDWSEKTWTCCICKTENKIKGDRYKKFKLLPDELKIPFLEFKILSKKEKKRILKKSQSKAKKDPKKRSKVKKKKIKKTITYSSSTSTESENEQMEEEEEEEKLHQSRFHKKKQKQSQNEINQKFKTPFAFLFLIDLTCQEDELKTVCQSLLITLKNLETKAFYRFGLITIDGNKQIDVFDLTSRQPHCRQINIANFYSQLKKEKEKEKQRQKQNQNENNYKQQQQQQQQQKDSSSKKRIKLSDLFPFSFEKILPPLKQNYQQIRSAILSLISLQKKNNKKRQIKKPFGDALHLTINFLRNQDQLMLSKIFCFLGSPPNYGKGKISIRRLSKSIALQDEKFAFQPQTSFYTKLAVRASQNGIQINLFCFNFVGLSSLSSLATKSGGKIIFCEPNTQLINKTNFNNNKDIKKNGNEYENENQYEKEKEKEENINLNTKENENENENENKNENQNINENQNENKNENKNKNENEKEKEIELELINDEKTKKIKFDKISNELLKIFTIPKAARCMIRIRTSQGYHVSEILGNYCKHKSIEDLLLIPECSSNNGLAVYFDFDNKKEGFNPYEIYKSFIQVTFAYSKFRIKTKNGQQYLRCSRYLRIHTSSFPISFSPIDILKSARLPEITYLLTHRLIKLTYTFGVSEAKQLLAKWLIHISSKQHLLFYVQEKLSTKCLKFSKFPNLIFISRILFSLITHPVFQTIGLHPDQRIQLHNVFSLLYPELLIRKLSPRIYCFDGLDQLKKKKLKLSKVAIQNSILQYKNPIFLIDDSEKIMILLIIKPNNENQDKVIANGAYTYKEFLKGGSLLSKILEKNLKLRNEEKSTPVEIHYIKKNNLFGNKNICLEKYLIDDGINQQPSFNKFKKNLLVSIENIVKLSSKI</sequence>
<dbReference type="EMBL" id="JAOAOG010000054">
    <property type="protein sequence ID" value="KAJ6251845.1"/>
    <property type="molecule type" value="Genomic_DNA"/>
</dbReference>
<keyword evidence="4" id="KW-1185">Reference proteome</keyword>
<feature type="domain" description="Sec23/Sec24 trunk" evidence="2">
    <location>
        <begin position="185"/>
        <end position="461"/>
    </location>
</feature>
<dbReference type="PANTHER" id="PTHR13803">
    <property type="entry name" value="SEC24-RELATED PROTEIN"/>
    <property type="match status" value="1"/>
</dbReference>
<name>A0ABQ8Z534_9EUKA</name>
<protein>
    <recommendedName>
        <fullName evidence="2">Sec23/Sec24 trunk domain-containing protein</fullName>
    </recommendedName>
</protein>
<dbReference type="Gene3D" id="3.40.50.410">
    <property type="entry name" value="von Willebrand factor, type A domain"/>
    <property type="match status" value="2"/>
</dbReference>
<dbReference type="Pfam" id="PF04811">
    <property type="entry name" value="Sec23_trunk"/>
    <property type="match status" value="1"/>
</dbReference>
<dbReference type="Gene3D" id="3.40.20.10">
    <property type="entry name" value="Severin"/>
    <property type="match status" value="1"/>
</dbReference>
<dbReference type="InterPro" id="IPR029006">
    <property type="entry name" value="ADF-H/Gelsolin-like_dom_sf"/>
</dbReference>
<evidence type="ECO:0000313" key="4">
    <source>
        <dbReference type="Proteomes" id="UP001150062"/>
    </source>
</evidence>
<dbReference type="Proteomes" id="UP001150062">
    <property type="component" value="Unassembled WGS sequence"/>
</dbReference>
<feature type="compositionally biased region" description="Basic residues" evidence="1">
    <location>
        <begin position="111"/>
        <end position="136"/>
    </location>
</feature>
<gene>
    <name evidence="3" type="ORF">M0813_01615</name>
</gene>
<dbReference type="InterPro" id="IPR036465">
    <property type="entry name" value="vWFA_dom_sf"/>
</dbReference>
<evidence type="ECO:0000256" key="1">
    <source>
        <dbReference type="SAM" id="MobiDB-lite"/>
    </source>
</evidence>
<proteinExistence type="predicted"/>